<name>A0A5Z1DYF5_CAMJU</name>
<dbReference type="AlphaFoldDB" id="A0A5Z1DYF5"/>
<protein>
    <submittedName>
        <fullName evidence="4">Uncharacterized protein</fullName>
    </submittedName>
</protein>
<dbReference type="EMBL" id="ABMIIH010000008">
    <property type="protein sequence ID" value="ELD5187214.1"/>
    <property type="molecule type" value="Genomic_DNA"/>
</dbReference>
<dbReference type="EMBL" id="AAKDMM010000009">
    <property type="protein sequence ID" value="ECQ9106488.1"/>
    <property type="molecule type" value="Genomic_DNA"/>
</dbReference>
<evidence type="ECO:0000313" key="1">
    <source>
        <dbReference type="EMBL" id="EAK7279677.1"/>
    </source>
</evidence>
<dbReference type="EMBL" id="AACIUB010000054">
    <property type="protein sequence ID" value="EAK7279677.1"/>
    <property type="molecule type" value="Genomic_DNA"/>
</dbReference>
<dbReference type="EMBL" id="AAKDJR010000003">
    <property type="protein sequence ID" value="ECQ8878095.1"/>
    <property type="molecule type" value="Genomic_DNA"/>
</dbReference>
<evidence type="ECO:0000313" key="5">
    <source>
        <dbReference type="EMBL" id="ELD5187214.1"/>
    </source>
</evidence>
<evidence type="ECO:0000313" key="3">
    <source>
        <dbReference type="EMBL" id="ECQ9106488.1"/>
    </source>
</evidence>
<comment type="caution">
    <text evidence="4">The sequence shown here is derived from an EMBL/GenBank/DDBJ whole genome shotgun (WGS) entry which is preliminary data.</text>
</comment>
<gene>
    <name evidence="3" type="ORF">F0F31_06545</name>
    <name evidence="2" type="ORF">F0G84_01190</name>
    <name evidence="4" type="ORF">F0K10_03975</name>
    <name evidence="1" type="ORF">FBF98_07745</name>
    <name evidence="5" type="ORF">QQI97_001405</name>
</gene>
<dbReference type="Proteomes" id="UP001183411">
    <property type="component" value="Unassembled WGS sequence"/>
</dbReference>
<evidence type="ECO:0000313" key="4">
    <source>
        <dbReference type="EMBL" id="ECR1613916.1"/>
    </source>
</evidence>
<dbReference type="RefSeq" id="WP_021358115.1">
    <property type="nucleotide sequence ID" value="NZ_CUOL01000007.1"/>
</dbReference>
<sequence>MKNFAYIINVFNMILKEENRDTIKYLQKILCTVILARYDDFVKDYKSFNNFKQYQTFEECLAFIFQIELNRIEKTLSLLEEFKNIQNDITRCMNVKIDNL</sequence>
<accession>A0A5Z1DYF5</accession>
<reference evidence="1" key="1">
    <citation type="submission" date="2019-04" db="EMBL/GenBank/DDBJ databases">
        <authorList>
            <consortium name="GenomeTrakr network: Whole genome sequencing for foodborne pathogen traceback"/>
        </authorList>
    </citation>
    <scope>NUCLEOTIDE SEQUENCE</scope>
    <source>
        <strain evidence="1">TTU_498</strain>
    </source>
</reference>
<reference evidence="4" key="2">
    <citation type="submission" date="2019-09" db="EMBL/GenBank/DDBJ databases">
        <authorList>
            <person name="Ashton P.M."/>
            <person name="Dallman T."/>
            <person name="Nair S."/>
            <person name="De Pinna E."/>
            <person name="Peters T."/>
            <person name="Grant K."/>
        </authorList>
    </citation>
    <scope>NUCLEOTIDE SEQUENCE</scope>
    <source>
        <strain evidence="4">228931</strain>
        <strain evidence="3">241882</strain>
        <strain evidence="2">241940</strain>
    </source>
</reference>
<reference evidence="5" key="3">
    <citation type="submission" date="2023-06" db="EMBL/GenBank/DDBJ databases">
        <authorList>
            <consortium name="PulseNet: The National Subtyping Network for Foodborne Disease Surveillance"/>
        </authorList>
    </citation>
    <scope>NUCLEOTIDE SEQUENCE</scope>
    <source>
        <strain evidence="5">PNUSAC035917</strain>
    </source>
</reference>
<proteinExistence type="predicted"/>
<organism evidence="4">
    <name type="scientific">Campylobacter jejuni</name>
    <dbReference type="NCBI Taxonomy" id="197"/>
    <lineage>
        <taxon>Bacteria</taxon>
        <taxon>Pseudomonadati</taxon>
        <taxon>Campylobacterota</taxon>
        <taxon>Epsilonproteobacteria</taxon>
        <taxon>Campylobacterales</taxon>
        <taxon>Campylobacteraceae</taxon>
        <taxon>Campylobacter</taxon>
    </lineage>
</organism>
<evidence type="ECO:0000313" key="2">
    <source>
        <dbReference type="EMBL" id="ECQ8878095.1"/>
    </source>
</evidence>
<dbReference type="EMBL" id="AAKEOA010000007">
    <property type="protein sequence ID" value="ECR1613916.1"/>
    <property type="molecule type" value="Genomic_DNA"/>
</dbReference>